<dbReference type="AlphaFoldDB" id="A0A173S8Y9"/>
<accession>A0A173S8Y9</accession>
<sequence>METIPDNYDFFRMHEDEQDKWLEQWPVCVCCGDHIQDDYCYDVGGEIYCEDCMVSCFRKVV</sequence>
<gene>
    <name evidence="1" type="ORF">ERS852420_01155</name>
</gene>
<dbReference type="RefSeq" id="WP_055261946.1">
    <property type="nucleotide sequence ID" value="NZ_CYXV01000004.1"/>
</dbReference>
<evidence type="ECO:0000313" key="2">
    <source>
        <dbReference type="Proteomes" id="UP000095495"/>
    </source>
</evidence>
<dbReference type="Gene3D" id="2.10.110.10">
    <property type="entry name" value="Cysteine Rich Protein"/>
    <property type="match status" value="1"/>
</dbReference>
<organism evidence="1 2">
    <name type="scientific">Roseburia faecis</name>
    <dbReference type="NCBI Taxonomy" id="301302"/>
    <lineage>
        <taxon>Bacteria</taxon>
        <taxon>Bacillati</taxon>
        <taxon>Bacillota</taxon>
        <taxon>Clostridia</taxon>
        <taxon>Lachnospirales</taxon>
        <taxon>Lachnospiraceae</taxon>
        <taxon>Roseburia</taxon>
    </lineage>
</organism>
<dbReference type="EMBL" id="CYXV01000004">
    <property type="protein sequence ID" value="CUM86335.1"/>
    <property type="molecule type" value="Genomic_DNA"/>
</dbReference>
<reference evidence="1 2" key="1">
    <citation type="submission" date="2015-09" db="EMBL/GenBank/DDBJ databases">
        <authorList>
            <consortium name="Pathogen Informatics"/>
        </authorList>
    </citation>
    <scope>NUCLEOTIDE SEQUENCE [LARGE SCALE GENOMIC DNA]</scope>
    <source>
        <strain evidence="1 2">2789STDY5608863</strain>
    </source>
</reference>
<evidence type="ECO:0000313" key="1">
    <source>
        <dbReference type="EMBL" id="CUM86335.1"/>
    </source>
</evidence>
<proteinExistence type="predicted"/>
<name>A0A173S8Y9_9FIRM</name>
<dbReference type="Proteomes" id="UP000095495">
    <property type="component" value="Unassembled WGS sequence"/>
</dbReference>
<protein>
    <submittedName>
        <fullName evidence="1">Uncharacterized protein</fullName>
    </submittedName>
</protein>